<evidence type="ECO:0000313" key="6">
    <source>
        <dbReference type="Proteomes" id="UP000011550"/>
    </source>
</evidence>
<dbReference type="InterPro" id="IPR050090">
    <property type="entry name" value="Tyrosine_recombinase_XerCD"/>
</dbReference>
<reference evidence="5 6" key="1">
    <citation type="journal article" date="2014" name="PLoS Genet.">
        <title>Phylogenetically driven sequencing of extremely halophilic archaea reveals strategies for static and dynamic osmo-response.</title>
        <authorList>
            <person name="Becker E.A."/>
            <person name="Seitzer P.M."/>
            <person name="Tritt A."/>
            <person name="Larsen D."/>
            <person name="Krusor M."/>
            <person name="Yao A.I."/>
            <person name="Wu D."/>
            <person name="Madern D."/>
            <person name="Eisen J.A."/>
            <person name="Darling A.E."/>
            <person name="Facciotti M.T."/>
        </authorList>
    </citation>
    <scope>NUCLEOTIDE SEQUENCE [LARGE SCALE GENOMIC DNA]</scope>
    <source>
        <strain evidence="5 6">ATCC BAA-1512</strain>
    </source>
</reference>
<evidence type="ECO:0000313" key="5">
    <source>
        <dbReference type="EMBL" id="ELZ96448.1"/>
    </source>
</evidence>
<protein>
    <submittedName>
        <fullName evidence="5">Bacterio-opsin activator-like protein</fullName>
    </submittedName>
</protein>
<evidence type="ECO:0000256" key="2">
    <source>
        <dbReference type="ARBA" id="ARBA00023125"/>
    </source>
</evidence>
<keyword evidence="2" id="KW-0238">DNA-binding</keyword>
<dbReference type="Gene3D" id="1.10.443.10">
    <property type="entry name" value="Intergrase catalytic core"/>
    <property type="match status" value="1"/>
</dbReference>
<keyword evidence="3" id="KW-0233">DNA recombination</keyword>
<dbReference type="CDD" id="cd00397">
    <property type="entry name" value="DNA_BRE_C"/>
    <property type="match status" value="1"/>
</dbReference>
<dbReference type="GO" id="GO:0003677">
    <property type="term" value="F:DNA binding"/>
    <property type="evidence" value="ECO:0007669"/>
    <property type="project" value="UniProtKB-KW"/>
</dbReference>
<keyword evidence="1" id="KW-0229">DNA integration</keyword>
<proteinExistence type="predicted"/>
<dbReference type="PROSITE" id="PS51898">
    <property type="entry name" value="TYR_RECOMBINASE"/>
    <property type="match status" value="1"/>
</dbReference>
<dbReference type="AlphaFoldDB" id="M0IKR7"/>
<sequence>MQIESTSAENEWKVWLTSDELDHLAEHAKERSPKHYATTLLGGRVGLRAGEIAAMRYDHLRDEDGHYRLRVPEESGKDTTGTGGKARDAWVPSDAERELLRIRFELDAKDDEPLLGVKQRRVRQMVGELGDELAEKTGNPDWSRLSSHDLRRYYAQTLLVRQDINPHVVMTVGGWSSLDALTPYLTRPTDEQIRDEMVSAGWD</sequence>
<dbReference type="PATRIC" id="fig|662479.7.peg.996"/>
<keyword evidence="6" id="KW-1185">Reference proteome</keyword>
<evidence type="ECO:0000259" key="4">
    <source>
        <dbReference type="PROSITE" id="PS51898"/>
    </source>
</evidence>
<dbReference type="EMBL" id="AOLN01000007">
    <property type="protein sequence ID" value="ELZ96448.1"/>
    <property type="molecule type" value="Genomic_DNA"/>
</dbReference>
<dbReference type="InterPro" id="IPR013762">
    <property type="entry name" value="Integrase-like_cat_sf"/>
</dbReference>
<dbReference type="SUPFAM" id="SSF56349">
    <property type="entry name" value="DNA breaking-rejoining enzymes"/>
    <property type="match status" value="1"/>
</dbReference>
<comment type="caution">
    <text evidence="5">The sequence shown here is derived from an EMBL/GenBank/DDBJ whole genome shotgun (WGS) entry which is preliminary data.</text>
</comment>
<feature type="domain" description="Tyr recombinase" evidence="4">
    <location>
        <begin position="11"/>
        <end position="198"/>
    </location>
</feature>
<dbReference type="Pfam" id="PF00589">
    <property type="entry name" value="Phage_integrase"/>
    <property type="match status" value="1"/>
</dbReference>
<accession>M0IKR7</accession>
<dbReference type="PANTHER" id="PTHR30349">
    <property type="entry name" value="PHAGE INTEGRASE-RELATED"/>
    <property type="match status" value="1"/>
</dbReference>
<organism evidence="5 6">
    <name type="scientific">Haloferax mucosum ATCC BAA-1512</name>
    <dbReference type="NCBI Taxonomy" id="662479"/>
    <lineage>
        <taxon>Archaea</taxon>
        <taxon>Methanobacteriati</taxon>
        <taxon>Methanobacteriota</taxon>
        <taxon>Stenosarchaea group</taxon>
        <taxon>Halobacteria</taxon>
        <taxon>Halobacteriales</taxon>
        <taxon>Haloferacaceae</taxon>
        <taxon>Haloferax</taxon>
    </lineage>
</organism>
<dbReference type="OrthoDB" id="216982at2157"/>
<dbReference type="GO" id="GO:0015074">
    <property type="term" value="P:DNA integration"/>
    <property type="evidence" value="ECO:0007669"/>
    <property type="project" value="UniProtKB-KW"/>
</dbReference>
<evidence type="ECO:0000256" key="1">
    <source>
        <dbReference type="ARBA" id="ARBA00022908"/>
    </source>
</evidence>
<dbReference type="InterPro" id="IPR011010">
    <property type="entry name" value="DNA_brk_join_enz"/>
</dbReference>
<dbReference type="STRING" id="662479.C440_04853"/>
<evidence type="ECO:0000256" key="3">
    <source>
        <dbReference type="ARBA" id="ARBA00023172"/>
    </source>
</evidence>
<name>M0IKR7_9EURY</name>
<gene>
    <name evidence="5" type="ORF">C440_04853</name>
</gene>
<dbReference type="PANTHER" id="PTHR30349:SF41">
    <property type="entry name" value="INTEGRASE_RECOMBINASE PROTEIN MJ0367-RELATED"/>
    <property type="match status" value="1"/>
</dbReference>
<dbReference type="InterPro" id="IPR002104">
    <property type="entry name" value="Integrase_catalytic"/>
</dbReference>
<dbReference type="GO" id="GO:0006310">
    <property type="term" value="P:DNA recombination"/>
    <property type="evidence" value="ECO:0007669"/>
    <property type="project" value="UniProtKB-KW"/>
</dbReference>
<dbReference type="RefSeq" id="WP_008318780.1">
    <property type="nucleotide sequence ID" value="NZ_AOLN01000007.1"/>
</dbReference>
<dbReference type="Proteomes" id="UP000011550">
    <property type="component" value="Unassembled WGS sequence"/>
</dbReference>